<accession>A0A6D2HJL7</accession>
<dbReference type="Pfam" id="PF00085">
    <property type="entry name" value="Thioredoxin"/>
    <property type="match status" value="1"/>
</dbReference>
<organism evidence="2 3">
    <name type="scientific">Microthlaspi erraticum</name>
    <dbReference type="NCBI Taxonomy" id="1685480"/>
    <lineage>
        <taxon>Eukaryota</taxon>
        <taxon>Viridiplantae</taxon>
        <taxon>Streptophyta</taxon>
        <taxon>Embryophyta</taxon>
        <taxon>Tracheophyta</taxon>
        <taxon>Spermatophyta</taxon>
        <taxon>Magnoliopsida</taxon>
        <taxon>eudicotyledons</taxon>
        <taxon>Gunneridae</taxon>
        <taxon>Pentapetalae</taxon>
        <taxon>rosids</taxon>
        <taxon>malvids</taxon>
        <taxon>Brassicales</taxon>
        <taxon>Brassicaceae</taxon>
        <taxon>Coluteocarpeae</taxon>
        <taxon>Microthlaspi</taxon>
    </lineage>
</organism>
<evidence type="ECO:0000313" key="3">
    <source>
        <dbReference type="Proteomes" id="UP000467841"/>
    </source>
</evidence>
<proteinExistence type="predicted"/>
<dbReference type="PANTHER" id="PTHR45663:SF32">
    <property type="entry name" value="THIOREDOXIN FAMILY PROTEIN-RELATED"/>
    <property type="match status" value="1"/>
</dbReference>
<dbReference type="OrthoDB" id="1113108at2759"/>
<dbReference type="PROSITE" id="PS51352">
    <property type="entry name" value="THIOREDOXIN_2"/>
    <property type="match status" value="1"/>
</dbReference>
<protein>
    <recommendedName>
        <fullName evidence="1">Thioredoxin domain-containing protein</fullName>
    </recommendedName>
</protein>
<dbReference type="CDD" id="cd02947">
    <property type="entry name" value="TRX_family"/>
    <property type="match status" value="1"/>
</dbReference>
<evidence type="ECO:0000313" key="2">
    <source>
        <dbReference type="EMBL" id="CAA7013788.1"/>
    </source>
</evidence>
<reference evidence="2" key="1">
    <citation type="submission" date="2020-01" db="EMBL/GenBank/DDBJ databases">
        <authorList>
            <person name="Mishra B."/>
        </authorList>
    </citation>
    <scope>NUCLEOTIDE SEQUENCE [LARGE SCALE GENOMIC DNA]</scope>
</reference>
<dbReference type="InterPro" id="IPR013766">
    <property type="entry name" value="Thioredoxin_domain"/>
</dbReference>
<feature type="domain" description="Thioredoxin" evidence="1">
    <location>
        <begin position="18"/>
        <end position="137"/>
    </location>
</feature>
<dbReference type="Proteomes" id="UP000467841">
    <property type="component" value="Unassembled WGS sequence"/>
</dbReference>
<dbReference type="Gene3D" id="3.40.30.10">
    <property type="entry name" value="Glutaredoxin"/>
    <property type="match status" value="1"/>
</dbReference>
<evidence type="ECO:0000259" key="1">
    <source>
        <dbReference type="PROSITE" id="PS51352"/>
    </source>
</evidence>
<dbReference type="SUPFAM" id="SSF52833">
    <property type="entry name" value="Thioredoxin-like"/>
    <property type="match status" value="1"/>
</dbReference>
<gene>
    <name evidence="2" type="ORF">MERR_LOCUS1022</name>
</gene>
<dbReference type="PANTHER" id="PTHR45663">
    <property type="entry name" value="GEO12009P1"/>
    <property type="match status" value="1"/>
</dbReference>
<dbReference type="GO" id="GO:0015035">
    <property type="term" value="F:protein-disulfide reductase activity"/>
    <property type="evidence" value="ECO:0007669"/>
    <property type="project" value="TreeGrafter"/>
</dbReference>
<sequence length="137" mass="15702">MCLESDHLIKTYVSSSLPSNDDLLYPAKLNTVRNITESEWDSLVMMSDEVPVLVMFTSDHCKHCPMMNLILNKLDLTYSGRFKFYTIDFDKEPVIAKRYYVTELPTTYIFIGGSIEAEVIGFDPPKVMSLVNLYAKE</sequence>
<dbReference type="EMBL" id="CACVBM020000066">
    <property type="protein sequence ID" value="CAA7013788.1"/>
    <property type="molecule type" value="Genomic_DNA"/>
</dbReference>
<name>A0A6D2HJL7_9BRAS</name>
<comment type="caution">
    <text evidence="2">The sequence shown here is derived from an EMBL/GenBank/DDBJ whole genome shotgun (WGS) entry which is preliminary data.</text>
</comment>
<dbReference type="InterPro" id="IPR036249">
    <property type="entry name" value="Thioredoxin-like_sf"/>
</dbReference>
<dbReference type="AlphaFoldDB" id="A0A6D2HJL7"/>
<dbReference type="GO" id="GO:0005737">
    <property type="term" value="C:cytoplasm"/>
    <property type="evidence" value="ECO:0007669"/>
    <property type="project" value="TreeGrafter"/>
</dbReference>
<keyword evidence="3" id="KW-1185">Reference proteome</keyword>